<dbReference type="AlphaFoldDB" id="F2KPM9"/>
<name>F2KPM9_ARCVS</name>
<accession>F2KPM9</accession>
<dbReference type="PANTHER" id="PTHR30255">
    <property type="entry name" value="SINGLE-STRANDED-DNA-SPECIFIC EXONUCLEASE RECJ"/>
    <property type="match status" value="1"/>
</dbReference>
<proteinExistence type="predicted"/>
<dbReference type="GO" id="GO:0004527">
    <property type="term" value="F:exonuclease activity"/>
    <property type="evidence" value="ECO:0007669"/>
    <property type="project" value="UniProtKB-KW"/>
</dbReference>
<evidence type="ECO:0000259" key="1">
    <source>
        <dbReference type="PROSITE" id="PS50126"/>
    </source>
</evidence>
<dbReference type="Gene3D" id="2.40.50.140">
    <property type="entry name" value="Nucleic acid-binding proteins"/>
    <property type="match status" value="2"/>
</dbReference>
<dbReference type="RefSeq" id="WP_013684215.1">
    <property type="nucleotide sequence ID" value="NC_015320.1"/>
</dbReference>
<dbReference type="STRING" id="693661.Arcve_1556"/>
<dbReference type="OrthoDB" id="5596at2157"/>
<dbReference type="InterPro" id="IPR001667">
    <property type="entry name" value="DDH_dom"/>
</dbReference>
<dbReference type="PANTHER" id="PTHR30255:SF2">
    <property type="entry name" value="SINGLE-STRANDED-DNA-SPECIFIC EXONUCLEASE RECJ"/>
    <property type="match status" value="1"/>
</dbReference>
<dbReference type="GO" id="GO:0003676">
    <property type="term" value="F:nucleic acid binding"/>
    <property type="evidence" value="ECO:0007669"/>
    <property type="project" value="InterPro"/>
</dbReference>
<dbReference type="KEGG" id="ave:Arcve_1556"/>
<dbReference type="Gene3D" id="3.90.1640.30">
    <property type="match status" value="1"/>
</dbReference>
<dbReference type="GO" id="GO:0051082">
    <property type="term" value="F:unfolded protein binding"/>
    <property type="evidence" value="ECO:0007669"/>
    <property type="project" value="InterPro"/>
</dbReference>
<organism evidence="2 3">
    <name type="scientific">Archaeoglobus veneficus (strain DSM 11195 / SNP6)</name>
    <dbReference type="NCBI Taxonomy" id="693661"/>
    <lineage>
        <taxon>Archaea</taxon>
        <taxon>Methanobacteriati</taxon>
        <taxon>Methanobacteriota</taxon>
        <taxon>Archaeoglobi</taxon>
        <taxon>Archaeoglobales</taxon>
        <taxon>Archaeoglobaceae</taxon>
        <taxon>Archaeoglobus</taxon>
    </lineage>
</organism>
<dbReference type="InterPro" id="IPR001305">
    <property type="entry name" value="HSP_DnaJ_Cys-rich_dom"/>
</dbReference>
<dbReference type="InterPro" id="IPR038763">
    <property type="entry name" value="DHH_sf"/>
</dbReference>
<dbReference type="Pfam" id="PF01336">
    <property type="entry name" value="tRNA_anti-codon"/>
    <property type="match status" value="1"/>
</dbReference>
<keyword evidence="3" id="KW-1185">Reference proteome</keyword>
<dbReference type="EMBL" id="CP002588">
    <property type="protein sequence ID" value="AEA47557.1"/>
    <property type="molecule type" value="Genomic_DNA"/>
</dbReference>
<dbReference type="GeneID" id="10394680"/>
<reference evidence="2 3" key="1">
    <citation type="submission" date="2011-03" db="EMBL/GenBank/DDBJ databases">
        <title>The complete genome of Archaeoglobus veneficus SNP6.</title>
        <authorList>
            <consortium name="US DOE Joint Genome Institute (JGI-PGF)"/>
            <person name="Lucas S."/>
            <person name="Copeland A."/>
            <person name="Lapidus A."/>
            <person name="Bruce D."/>
            <person name="Goodwin L."/>
            <person name="Pitluck S."/>
            <person name="Kyrpides N."/>
            <person name="Mavromatis K."/>
            <person name="Pagani I."/>
            <person name="Ivanova N."/>
            <person name="Mikhailova N."/>
            <person name="Lu M."/>
            <person name="Detter J.C."/>
            <person name="Tapia R."/>
            <person name="Han C."/>
            <person name="Land M."/>
            <person name="Hauser L."/>
            <person name="Markowitz V."/>
            <person name="Cheng J.-F."/>
            <person name="Hugenholtz P."/>
            <person name="Woyke T."/>
            <person name="Wu D."/>
            <person name="Spring S."/>
            <person name="Brambilla E."/>
            <person name="Klenk H.-P."/>
            <person name="Eisen J.A."/>
        </authorList>
    </citation>
    <scope>NUCLEOTIDE SEQUENCE [LARGE SCALE GENOMIC DNA]</scope>
    <source>
        <strain>SNP6</strain>
    </source>
</reference>
<dbReference type="SUPFAM" id="SSF64182">
    <property type="entry name" value="DHH phosphoesterases"/>
    <property type="match status" value="1"/>
</dbReference>
<gene>
    <name evidence="2" type="ordered locus">Arcve_1556</name>
</gene>
<dbReference type="eggNOG" id="arCOG00429">
    <property type="taxonomic scope" value="Archaea"/>
</dbReference>
<dbReference type="Proteomes" id="UP000008136">
    <property type="component" value="Chromosome"/>
</dbReference>
<dbReference type="Pfam" id="PF01368">
    <property type="entry name" value="DHH"/>
    <property type="match status" value="1"/>
</dbReference>
<dbReference type="InterPro" id="IPR051673">
    <property type="entry name" value="SSDNA_exonuclease_RecJ"/>
</dbReference>
<dbReference type="SUPFAM" id="SSF50249">
    <property type="entry name" value="Nucleic acid-binding proteins"/>
    <property type="match status" value="2"/>
</dbReference>
<dbReference type="CDD" id="cd04487">
    <property type="entry name" value="RecJ_OBF2_like"/>
    <property type="match status" value="1"/>
</dbReference>
<dbReference type="eggNOG" id="arCOG06880">
    <property type="taxonomic scope" value="Archaea"/>
</dbReference>
<dbReference type="InterPro" id="IPR004365">
    <property type="entry name" value="NA-bd_OB_tRNA"/>
</dbReference>
<sequence>MICDVCGGKGYIEVEEPCRICGGSGKAKSFDPKITAELSAEQLEMFAKGICGVCKGTGVVKRTEVCKNCNGSGKAGKCRLCGAKVFGNADLCPQCRRKPHAYLLRNSCGLEDVRLNRVYVGKVSSITDIGVFVSLNKRLRGLIHKKNLGNIKVSENDDILVKVSAIRPTGEIDLVPNPMDGYAIVEISKEAPAVKIAELESLAGKMVEIRGKITHIRQTGGPTIFTILDETGSVNAAAFEGGDRAYPEIKVDDVVRAIGIVKKRDAKPQLEVLEMERLLGEEAYEIHRMIQEELERRSEPIFSGFLIESEILKGLKEEMMNVAKELRKAVFESRPIIIRHHWDADGVCGGVALEKALVDLVEKTNADSEAKYYLVKRKVSRAPFYELEDVVKDLDEALEDVEKHGDKIPLVVLVDNGSGSEDVPAIRQFLAFGADVITIDHHYPDEEVDSYLLYHVNPYKVGGDSNYTSGVLCVEIARMVNPEVDGLELLAAVSIVGDRSEGEVEKYIELSGCTREELYDIGLALEFEGFYLRFRSASGIIHEILGFGRKDRQRKLVDMLAGYAKKAIEEQLDTAMAGVKVQTLPNGIALAAFDVENYAKRFTFPPPGKLTGEIHDRLKKEHPKIVTIGYGPDFAVIRSEGVELDIPRFVKELQQEVPNAGVEGGGHLVVGSIKFIPAKRKDVLAKLAAKIGSL</sequence>
<evidence type="ECO:0000313" key="2">
    <source>
        <dbReference type="EMBL" id="AEA47557.1"/>
    </source>
</evidence>
<dbReference type="PROSITE" id="PS50126">
    <property type="entry name" value="S1"/>
    <property type="match status" value="1"/>
</dbReference>
<evidence type="ECO:0000313" key="3">
    <source>
        <dbReference type="Proteomes" id="UP000008136"/>
    </source>
</evidence>
<dbReference type="GO" id="GO:0031072">
    <property type="term" value="F:heat shock protein binding"/>
    <property type="evidence" value="ECO:0007669"/>
    <property type="project" value="InterPro"/>
</dbReference>
<dbReference type="InterPro" id="IPR012340">
    <property type="entry name" value="NA-bd_OB-fold"/>
</dbReference>
<dbReference type="Pfam" id="PF00575">
    <property type="entry name" value="S1"/>
    <property type="match status" value="1"/>
</dbReference>
<dbReference type="CDD" id="cd10719">
    <property type="entry name" value="DnaJ_zf"/>
    <property type="match status" value="1"/>
</dbReference>
<feature type="domain" description="S1 motif" evidence="1">
    <location>
        <begin position="116"/>
        <end position="177"/>
    </location>
</feature>
<dbReference type="SMART" id="SM00316">
    <property type="entry name" value="S1"/>
    <property type="match status" value="1"/>
</dbReference>
<dbReference type="HOGENOM" id="CLU_018957_0_0_2"/>
<dbReference type="InterPro" id="IPR003029">
    <property type="entry name" value="S1_domain"/>
</dbReference>
<protein>
    <submittedName>
        <fullName evidence="2">Phosphoesterase RecJ domain protein</fullName>
    </submittedName>
</protein>